<dbReference type="RefSeq" id="WP_203387183.1">
    <property type="nucleotide sequence ID" value="NZ_CP064781.1"/>
</dbReference>
<dbReference type="Pfam" id="PF04542">
    <property type="entry name" value="Sigma70_r2"/>
    <property type="match status" value="1"/>
</dbReference>
<dbReference type="InterPro" id="IPR013249">
    <property type="entry name" value="RNA_pol_sigma70_r4_t2"/>
</dbReference>
<dbReference type="GO" id="GO:0006352">
    <property type="term" value="P:DNA-templated transcription initiation"/>
    <property type="evidence" value="ECO:0007669"/>
    <property type="project" value="InterPro"/>
</dbReference>
<dbReference type="GO" id="GO:0016987">
    <property type="term" value="F:sigma factor activity"/>
    <property type="evidence" value="ECO:0007669"/>
    <property type="project" value="UniProtKB-KW"/>
</dbReference>
<reference evidence="8" key="1">
    <citation type="submission" date="2020-11" db="EMBL/GenBank/DDBJ databases">
        <title>Azospira restricta DSM 18626 genome sequence.</title>
        <authorList>
            <person name="Moe W.M."/>
        </authorList>
    </citation>
    <scope>NUCLEOTIDE SEQUENCE</scope>
    <source>
        <strain evidence="8">DSM 18626</strain>
    </source>
</reference>
<accession>A0A974SNQ9</accession>
<dbReference type="PANTHER" id="PTHR43133:SF8">
    <property type="entry name" value="RNA POLYMERASE SIGMA FACTOR HI_1459-RELATED"/>
    <property type="match status" value="1"/>
</dbReference>
<protein>
    <submittedName>
        <fullName evidence="8">Sigma-70 family RNA polymerase sigma factor</fullName>
    </submittedName>
</protein>
<organism evidence="8 9">
    <name type="scientific">Azospira restricta</name>
    <dbReference type="NCBI Taxonomy" id="404405"/>
    <lineage>
        <taxon>Bacteria</taxon>
        <taxon>Pseudomonadati</taxon>
        <taxon>Pseudomonadota</taxon>
        <taxon>Betaproteobacteria</taxon>
        <taxon>Rhodocyclales</taxon>
        <taxon>Rhodocyclaceae</taxon>
        <taxon>Azospira</taxon>
    </lineage>
</organism>
<evidence type="ECO:0000256" key="3">
    <source>
        <dbReference type="ARBA" id="ARBA00023082"/>
    </source>
</evidence>
<dbReference type="InterPro" id="IPR013325">
    <property type="entry name" value="RNA_pol_sigma_r2"/>
</dbReference>
<dbReference type="InterPro" id="IPR039425">
    <property type="entry name" value="RNA_pol_sigma-70-like"/>
</dbReference>
<dbReference type="Gene3D" id="1.10.10.10">
    <property type="entry name" value="Winged helix-like DNA-binding domain superfamily/Winged helix DNA-binding domain"/>
    <property type="match status" value="1"/>
</dbReference>
<dbReference type="KEGG" id="ares:IWH25_18245"/>
<keyword evidence="4" id="KW-0238">DNA-binding</keyword>
<dbReference type="SUPFAM" id="SSF88946">
    <property type="entry name" value="Sigma2 domain of RNA polymerase sigma factors"/>
    <property type="match status" value="1"/>
</dbReference>
<keyword evidence="5" id="KW-0804">Transcription</keyword>
<evidence type="ECO:0000256" key="1">
    <source>
        <dbReference type="ARBA" id="ARBA00010641"/>
    </source>
</evidence>
<keyword evidence="3" id="KW-0731">Sigma factor</keyword>
<comment type="similarity">
    <text evidence="1">Belongs to the sigma-70 factor family. ECF subfamily.</text>
</comment>
<evidence type="ECO:0000259" key="7">
    <source>
        <dbReference type="Pfam" id="PF08281"/>
    </source>
</evidence>
<evidence type="ECO:0000256" key="2">
    <source>
        <dbReference type="ARBA" id="ARBA00023015"/>
    </source>
</evidence>
<evidence type="ECO:0000256" key="4">
    <source>
        <dbReference type="ARBA" id="ARBA00023125"/>
    </source>
</evidence>
<dbReference type="AlphaFoldDB" id="A0A974SNQ9"/>
<dbReference type="InterPro" id="IPR013324">
    <property type="entry name" value="RNA_pol_sigma_r3/r4-like"/>
</dbReference>
<dbReference type="NCBIfam" id="TIGR02937">
    <property type="entry name" value="sigma70-ECF"/>
    <property type="match status" value="1"/>
</dbReference>
<dbReference type="Pfam" id="PF08281">
    <property type="entry name" value="Sigma70_r4_2"/>
    <property type="match status" value="1"/>
</dbReference>
<keyword evidence="2" id="KW-0805">Transcription regulation</keyword>
<dbReference type="GO" id="GO:0003677">
    <property type="term" value="F:DNA binding"/>
    <property type="evidence" value="ECO:0007669"/>
    <property type="project" value="UniProtKB-KW"/>
</dbReference>
<evidence type="ECO:0000313" key="8">
    <source>
        <dbReference type="EMBL" id="QRJ63652.1"/>
    </source>
</evidence>
<evidence type="ECO:0000259" key="6">
    <source>
        <dbReference type="Pfam" id="PF04542"/>
    </source>
</evidence>
<dbReference type="InterPro" id="IPR007627">
    <property type="entry name" value="RNA_pol_sigma70_r2"/>
</dbReference>
<dbReference type="Gene3D" id="1.10.1740.10">
    <property type="match status" value="1"/>
</dbReference>
<dbReference type="EMBL" id="CP064781">
    <property type="protein sequence ID" value="QRJ63652.1"/>
    <property type="molecule type" value="Genomic_DNA"/>
</dbReference>
<dbReference type="PANTHER" id="PTHR43133">
    <property type="entry name" value="RNA POLYMERASE ECF-TYPE SIGMA FACTO"/>
    <property type="match status" value="1"/>
</dbReference>
<dbReference type="SUPFAM" id="SSF88659">
    <property type="entry name" value="Sigma3 and sigma4 domains of RNA polymerase sigma factors"/>
    <property type="match status" value="1"/>
</dbReference>
<dbReference type="Proteomes" id="UP000663444">
    <property type="component" value="Chromosome"/>
</dbReference>
<feature type="domain" description="RNA polymerase sigma-70 region 2" evidence="6">
    <location>
        <begin position="32"/>
        <end position="98"/>
    </location>
</feature>
<keyword evidence="9" id="KW-1185">Reference proteome</keyword>
<evidence type="ECO:0000313" key="9">
    <source>
        <dbReference type="Proteomes" id="UP000663444"/>
    </source>
</evidence>
<evidence type="ECO:0000256" key="5">
    <source>
        <dbReference type="ARBA" id="ARBA00023163"/>
    </source>
</evidence>
<dbReference type="InterPro" id="IPR014284">
    <property type="entry name" value="RNA_pol_sigma-70_dom"/>
</dbReference>
<proteinExistence type="inferred from homology"/>
<sequence length="201" mass="22818">MPETPTDEARCDEDLAVVARARGGDRQAFAALVRGHQDRVFRFLLRLVGSRDEAMDLTQDTFLKVYQSLPEWRPDAPFRAWLFRIARNAAFDLLRRRQVLGFVAFDELAPDAGEAAWPDPAPRPDQRLDDRRRIAALDRALAALPAEQREVLLLRELEEMSYAEIAATLGINEGTVKSRIARARAAALDHYQRHTGERRDG</sequence>
<name>A0A974SNQ9_9RHOO</name>
<gene>
    <name evidence="8" type="ORF">IWH25_18245</name>
</gene>
<dbReference type="InterPro" id="IPR036388">
    <property type="entry name" value="WH-like_DNA-bd_sf"/>
</dbReference>
<feature type="domain" description="RNA polymerase sigma factor 70 region 4 type 2" evidence="7">
    <location>
        <begin position="136"/>
        <end position="185"/>
    </location>
</feature>